<accession>A0ACC3AZI0</accession>
<evidence type="ECO:0000313" key="2">
    <source>
        <dbReference type="Proteomes" id="UP001177260"/>
    </source>
</evidence>
<keyword evidence="2" id="KW-1185">Reference proteome</keyword>
<organism evidence="1 2">
    <name type="scientific">Aspergillus melleus</name>
    <dbReference type="NCBI Taxonomy" id="138277"/>
    <lineage>
        <taxon>Eukaryota</taxon>
        <taxon>Fungi</taxon>
        <taxon>Dikarya</taxon>
        <taxon>Ascomycota</taxon>
        <taxon>Pezizomycotina</taxon>
        <taxon>Eurotiomycetes</taxon>
        <taxon>Eurotiomycetidae</taxon>
        <taxon>Eurotiales</taxon>
        <taxon>Aspergillaceae</taxon>
        <taxon>Aspergillus</taxon>
        <taxon>Aspergillus subgen. Circumdati</taxon>
    </lineage>
</organism>
<comment type="caution">
    <text evidence="1">The sequence shown here is derived from an EMBL/GenBank/DDBJ whole genome shotgun (WGS) entry which is preliminary data.</text>
</comment>
<name>A0ACC3AZI0_9EURO</name>
<evidence type="ECO:0000313" key="1">
    <source>
        <dbReference type="EMBL" id="KAK1143215.1"/>
    </source>
</evidence>
<gene>
    <name evidence="1" type="ORF">N8T08_006913</name>
</gene>
<protein>
    <submittedName>
        <fullName evidence="1">Uncharacterized protein</fullName>
    </submittedName>
</protein>
<sequence length="317" mass="35709">MLQANHPRGPGLSCIFEPAVAPFPPPEQSVTDLSQRFYRTVDGVEEPHSPIPDSPAPRETPGITAKRTEQQQQALEETRLGAVDTLHLCRNVITTLELTRLRKSRVGLYNWLGFWDRLYERPFAHSLASCVCTALSKIDLLFRVVSHDLHQLTQRTEHAVVSATSEREIFYLLERMEDDVEARRLRRRRKAQVILSKMRAELEMIPMKVGDHLFDDMKRGVFALDVVCDYHPGDTVAEAHETTWPDHFTGQPVDHVELSPYLYQQSQQSQASAASGASMPLGSYTANNTSLGSLDIDGDGSGSVGWTGRPTRRYDPW</sequence>
<dbReference type="Proteomes" id="UP001177260">
    <property type="component" value="Unassembled WGS sequence"/>
</dbReference>
<proteinExistence type="predicted"/>
<reference evidence="1 2" key="1">
    <citation type="journal article" date="2023" name="ACS Omega">
        <title>Identification of the Neoaspergillic Acid Biosynthesis Gene Cluster by Establishing an In Vitro CRISPR-Ribonucleoprotein Genetic System in Aspergillus melleus.</title>
        <authorList>
            <person name="Yuan B."/>
            <person name="Grau M.F."/>
            <person name="Murata R.M."/>
            <person name="Torok T."/>
            <person name="Venkateswaran K."/>
            <person name="Stajich J.E."/>
            <person name="Wang C.C.C."/>
        </authorList>
    </citation>
    <scope>NUCLEOTIDE SEQUENCE [LARGE SCALE GENOMIC DNA]</scope>
    <source>
        <strain evidence="1 2">IMV 1140</strain>
    </source>
</reference>
<dbReference type="EMBL" id="JAOPJF010000042">
    <property type="protein sequence ID" value="KAK1143215.1"/>
    <property type="molecule type" value="Genomic_DNA"/>
</dbReference>